<feature type="region of interest" description="Disordered" evidence="5">
    <location>
        <begin position="31"/>
        <end position="72"/>
    </location>
</feature>
<evidence type="ECO:0000313" key="9">
    <source>
        <dbReference type="Proteomes" id="UP000707451"/>
    </source>
</evidence>
<evidence type="ECO:0000259" key="7">
    <source>
        <dbReference type="PROSITE" id="PS50056"/>
    </source>
</evidence>
<feature type="compositionally biased region" description="Polar residues" evidence="5">
    <location>
        <begin position="353"/>
        <end position="368"/>
    </location>
</feature>
<evidence type="ECO:0000256" key="2">
    <source>
        <dbReference type="ARBA" id="ARBA00013064"/>
    </source>
</evidence>
<dbReference type="Gene3D" id="3.90.190.10">
    <property type="entry name" value="Protein tyrosine phosphatase superfamily"/>
    <property type="match status" value="1"/>
</dbReference>
<dbReference type="GO" id="GO:0005737">
    <property type="term" value="C:cytoplasm"/>
    <property type="evidence" value="ECO:0007669"/>
    <property type="project" value="TreeGrafter"/>
</dbReference>
<feature type="compositionally biased region" description="Low complexity" evidence="5">
    <location>
        <begin position="31"/>
        <end position="57"/>
    </location>
</feature>
<dbReference type="OrthoDB" id="273181at2759"/>
<comment type="caution">
    <text evidence="8">The sequence shown here is derived from an EMBL/GenBank/DDBJ whole genome shotgun (WGS) entry which is preliminary data.</text>
</comment>
<accession>A0A9P7XQ63</accession>
<feature type="compositionally biased region" description="Basic and acidic residues" evidence="5">
    <location>
        <begin position="486"/>
        <end position="497"/>
    </location>
</feature>
<dbReference type="Pfam" id="PF00782">
    <property type="entry name" value="DSPc"/>
    <property type="match status" value="1"/>
</dbReference>
<proteinExistence type="inferred from homology"/>
<gene>
    <name evidence="8" type="ORF">KI688_002915</name>
</gene>
<dbReference type="GO" id="GO:0043409">
    <property type="term" value="P:negative regulation of MAPK cascade"/>
    <property type="evidence" value="ECO:0007669"/>
    <property type="project" value="TreeGrafter"/>
</dbReference>
<dbReference type="AlphaFoldDB" id="A0A9P7XQ63"/>
<feature type="domain" description="Tyrosine specific protein phosphatases" evidence="7">
    <location>
        <begin position="643"/>
        <end position="701"/>
    </location>
</feature>
<name>A0A9P7XQ63_9FUNG</name>
<dbReference type="EC" id="3.1.3.48" evidence="2"/>
<dbReference type="InterPro" id="IPR000340">
    <property type="entry name" value="Dual-sp_phosphatase_cat-dom"/>
</dbReference>
<dbReference type="PROSITE" id="PS50056">
    <property type="entry name" value="TYR_PHOSPHATASE_2"/>
    <property type="match status" value="1"/>
</dbReference>
<evidence type="ECO:0000256" key="1">
    <source>
        <dbReference type="ARBA" id="ARBA00008601"/>
    </source>
</evidence>
<feature type="domain" description="Tyrosine-protein phosphatase" evidence="6">
    <location>
        <begin position="576"/>
        <end position="720"/>
    </location>
</feature>
<protein>
    <recommendedName>
        <fullName evidence="2">protein-tyrosine-phosphatase</fullName>
        <ecNumber evidence="2">3.1.3.48</ecNumber>
    </recommendedName>
</protein>
<evidence type="ECO:0000256" key="3">
    <source>
        <dbReference type="ARBA" id="ARBA00022801"/>
    </source>
</evidence>
<dbReference type="SMART" id="SM00195">
    <property type="entry name" value="DSPc"/>
    <property type="match status" value="1"/>
</dbReference>
<dbReference type="InterPro" id="IPR000387">
    <property type="entry name" value="Tyr_Pase_dom"/>
</dbReference>
<dbReference type="Proteomes" id="UP000707451">
    <property type="component" value="Unassembled WGS sequence"/>
</dbReference>
<evidence type="ECO:0000256" key="5">
    <source>
        <dbReference type="SAM" id="MobiDB-lite"/>
    </source>
</evidence>
<dbReference type="SUPFAM" id="SSF52799">
    <property type="entry name" value="(Phosphotyrosine protein) phosphatases II"/>
    <property type="match status" value="1"/>
</dbReference>
<dbReference type="CDD" id="cd14498">
    <property type="entry name" value="DSP"/>
    <property type="match status" value="1"/>
</dbReference>
<evidence type="ECO:0000313" key="8">
    <source>
        <dbReference type="EMBL" id="KAG9064657.1"/>
    </source>
</evidence>
<comment type="similarity">
    <text evidence="1">Belongs to the protein-tyrosine phosphatase family. Non-receptor class dual specificity subfamily.</text>
</comment>
<evidence type="ECO:0000259" key="6">
    <source>
        <dbReference type="PROSITE" id="PS50054"/>
    </source>
</evidence>
<dbReference type="GO" id="GO:0004725">
    <property type="term" value="F:protein tyrosine phosphatase activity"/>
    <property type="evidence" value="ECO:0007669"/>
    <property type="project" value="UniProtKB-EC"/>
</dbReference>
<dbReference type="EMBL" id="JAHRHY010000013">
    <property type="protein sequence ID" value="KAG9064657.1"/>
    <property type="molecule type" value="Genomic_DNA"/>
</dbReference>
<organism evidence="8 9">
    <name type="scientific">Linnemannia hyalina</name>
    <dbReference type="NCBI Taxonomy" id="64524"/>
    <lineage>
        <taxon>Eukaryota</taxon>
        <taxon>Fungi</taxon>
        <taxon>Fungi incertae sedis</taxon>
        <taxon>Mucoromycota</taxon>
        <taxon>Mortierellomycotina</taxon>
        <taxon>Mortierellomycetes</taxon>
        <taxon>Mortierellales</taxon>
        <taxon>Mortierellaceae</taxon>
        <taxon>Linnemannia</taxon>
    </lineage>
</organism>
<keyword evidence="3" id="KW-0378">Hydrolase</keyword>
<dbReference type="InterPro" id="IPR029021">
    <property type="entry name" value="Prot-tyrosine_phosphatase-like"/>
</dbReference>
<dbReference type="SUPFAM" id="SSF52821">
    <property type="entry name" value="Rhodanese/Cell cycle control phosphatase"/>
    <property type="match status" value="1"/>
</dbReference>
<feature type="region of interest" description="Disordered" evidence="5">
    <location>
        <begin position="351"/>
        <end position="372"/>
    </location>
</feature>
<dbReference type="PROSITE" id="PS50054">
    <property type="entry name" value="TYR_PHOSPHATASE_DUAL"/>
    <property type="match status" value="1"/>
</dbReference>
<dbReference type="InterPro" id="IPR036873">
    <property type="entry name" value="Rhodanese-like_dom_sf"/>
</dbReference>
<feature type="region of interest" description="Disordered" evidence="5">
    <location>
        <begin position="469"/>
        <end position="500"/>
    </location>
</feature>
<sequence length="793" mass="84749">MCESTSIHPNSSLSPHPFALSTLSSSYSTSSSASYTSGGSSPNTSPSTSPTETTSNSHILSPSPSELTPYPAKGLSPARLAAMLEKGATNSQGAGSRPLLLDLRALPDFEPASIVYSININLPTLLMRRYRKGGAVSSFALESFITIPSDKDLYHLIQDGWRQDRDIHGNETTVRDIVVLDHEMRPGQEEYGRSASPAWTVVSVLERGGGNCGGNGPIQIWFLEGGFEAFQAWDASEKYIRRPGSEFGSGGHQDDVEMTHAELESGDLHPLSMPLSLSRSTTSSTMTDAKTAQAIDNAVSLTNASLGGAPRQRGPARRESLFSLNTKSLARPAGLSRAQTIGVSALNIKPLSIPSTNNPSLQPLQEGSSMGPGLQLPPLRNKGSWLTVPTGGASSLSPSLSLNVHHANSSGHPLDMSHSNTTDPALTWSANSGVSTVGGDSQHPLALTMGSKKSFSSTTTTLASLYPCGGGAGKGIQEEEEEESSDGLRRRAFRDDMPPPTPSGFGPTSSFFDLGVNPGKSGGPLDMGESRMFSEGIESFTNNPSYRSPFQYPQQQQFQYGYDDDSMADADDGEQEISCILPEFLYLGPEIVTAEQVQELERLGVKRVLNMARECEDLLIVNHPTIEYHKVGVLDNIEADVSAGLLEAVDVIAASADSPIYVHCKAGKSRSVTATIAYLITQLQWPLNKAYNHVLAQRPCMCPNIGFVTELMRMEERILGNDRAGGLVRAGSLNSILSLSTAGTGTGHHQHHYQHHSLQHHHSLSMSGSPKALSTKTSVNSFAMMSPLHHGGI</sequence>
<keyword evidence="4" id="KW-0904">Protein phosphatase</keyword>
<keyword evidence="9" id="KW-1185">Reference proteome</keyword>
<evidence type="ECO:0000256" key="4">
    <source>
        <dbReference type="ARBA" id="ARBA00022912"/>
    </source>
</evidence>
<dbReference type="InterPro" id="IPR020422">
    <property type="entry name" value="TYR_PHOSPHATASE_DUAL_dom"/>
</dbReference>
<dbReference type="PANTHER" id="PTHR10159">
    <property type="entry name" value="DUAL SPECIFICITY PROTEIN PHOSPHATASE"/>
    <property type="match status" value="1"/>
</dbReference>
<dbReference type="PANTHER" id="PTHR10159:SF530">
    <property type="entry name" value="DUAL SPECIFICITY PROTEIN PHOSPHATASE DDB_G0271350-RELATED"/>
    <property type="match status" value="1"/>
</dbReference>
<dbReference type="Gene3D" id="3.40.250.10">
    <property type="entry name" value="Rhodanese-like domain"/>
    <property type="match status" value="1"/>
</dbReference>
<reference evidence="8" key="1">
    <citation type="submission" date="2021-06" db="EMBL/GenBank/DDBJ databases">
        <title>Genome Sequence of Mortierella hyaline Strain SCG-10, a Cold-Adapted, Nitrate-Reducing Fungus Isolated from Soil in Minnesota, USA.</title>
        <authorList>
            <person name="Aldossari N."/>
        </authorList>
    </citation>
    <scope>NUCLEOTIDE SEQUENCE</scope>
    <source>
        <strain evidence="8">SCG-10</strain>
    </source>
</reference>